<dbReference type="SMART" id="SM00646">
    <property type="entry name" value="Ami_3"/>
    <property type="match status" value="1"/>
</dbReference>
<dbReference type="GO" id="GO:0008745">
    <property type="term" value="F:N-acetylmuramoyl-L-alanine amidase activity"/>
    <property type="evidence" value="ECO:0007669"/>
    <property type="project" value="UniProtKB-EC"/>
</dbReference>
<comment type="catalytic activity">
    <reaction evidence="1">
        <text>Hydrolyzes the link between N-acetylmuramoyl residues and L-amino acid residues in certain cell-wall glycopeptides.</text>
        <dbReference type="EC" id="3.5.1.28"/>
    </reaction>
</comment>
<dbReference type="PANTHER" id="PTHR30404:SF0">
    <property type="entry name" value="N-ACETYLMURAMOYL-L-ALANINE AMIDASE AMIC"/>
    <property type="match status" value="1"/>
</dbReference>
<dbReference type="InterPro" id="IPR050695">
    <property type="entry name" value="N-acetylmuramoyl_amidase_3"/>
</dbReference>
<dbReference type="Proteomes" id="UP000201613">
    <property type="component" value="Unassembled WGS sequence"/>
</dbReference>
<evidence type="ECO:0000256" key="3">
    <source>
        <dbReference type="ARBA" id="ARBA00022801"/>
    </source>
</evidence>
<evidence type="ECO:0000259" key="5">
    <source>
        <dbReference type="SMART" id="SM00646"/>
    </source>
</evidence>
<name>A0A238LG81_9RHOB</name>
<evidence type="ECO:0000256" key="4">
    <source>
        <dbReference type="SAM" id="SignalP"/>
    </source>
</evidence>
<keyword evidence="7" id="KW-1185">Reference proteome</keyword>
<dbReference type="Pfam" id="PF01520">
    <property type="entry name" value="Amidase_3"/>
    <property type="match status" value="1"/>
</dbReference>
<keyword evidence="4" id="KW-0732">Signal</keyword>
<evidence type="ECO:0000313" key="6">
    <source>
        <dbReference type="EMBL" id="SMY07900.1"/>
    </source>
</evidence>
<protein>
    <recommendedName>
        <fullName evidence="2">N-acetylmuramoyl-L-alanine amidase</fullName>
        <ecNumber evidence="2">3.5.1.28</ecNumber>
    </recommendedName>
</protein>
<keyword evidence="3 6" id="KW-0378">Hydrolase</keyword>
<dbReference type="Gene3D" id="3.40.630.40">
    <property type="entry name" value="Zn-dependent exopeptidases"/>
    <property type="match status" value="1"/>
</dbReference>
<dbReference type="Gene3D" id="2.60.40.3500">
    <property type="match status" value="1"/>
</dbReference>
<dbReference type="EMBL" id="FXZK01000003">
    <property type="protein sequence ID" value="SMY07900.1"/>
    <property type="molecule type" value="Genomic_DNA"/>
</dbReference>
<dbReference type="InterPro" id="IPR002508">
    <property type="entry name" value="MurNAc-LAA_cat"/>
</dbReference>
<evidence type="ECO:0000256" key="2">
    <source>
        <dbReference type="ARBA" id="ARBA00011901"/>
    </source>
</evidence>
<dbReference type="RefSeq" id="WP_093992087.1">
    <property type="nucleotide sequence ID" value="NZ_FXZK01000003.1"/>
</dbReference>
<proteinExistence type="predicted"/>
<dbReference type="SUPFAM" id="SSF53187">
    <property type="entry name" value="Zn-dependent exopeptidases"/>
    <property type="match status" value="1"/>
</dbReference>
<dbReference type="PANTHER" id="PTHR30404">
    <property type="entry name" value="N-ACETYLMURAMOYL-L-ALANINE AMIDASE"/>
    <property type="match status" value="1"/>
</dbReference>
<dbReference type="GO" id="GO:0030288">
    <property type="term" value="C:outer membrane-bounded periplasmic space"/>
    <property type="evidence" value="ECO:0007669"/>
    <property type="project" value="TreeGrafter"/>
</dbReference>
<feature type="domain" description="MurNAc-LAA" evidence="5">
    <location>
        <begin position="235"/>
        <end position="390"/>
    </location>
</feature>
<reference evidence="6 7" key="1">
    <citation type="submission" date="2017-05" db="EMBL/GenBank/DDBJ databases">
        <authorList>
            <person name="Song R."/>
            <person name="Chenine A.L."/>
            <person name="Ruprecht R.M."/>
        </authorList>
    </citation>
    <scope>NUCLEOTIDE SEQUENCE [LARGE SCALE GENOMIC DNA]</scope>
    <source>
        <strain evidence="6 7">CECT 8899</strain>
    </source>
</reference>
<sequence length="405" mass="42639">MRRMLLAMVCAALASPVLPQDFSGLARLDVAQSQVRDAGTGIAVTLYLSQAVPYRVFTLEEPARLVLDFREVDFRGASRAALLNADGAVDLRFGALRPGWSRLVIDLAGPMVVTEAGMAVDTLDGTADLRVLLRAASAAEFAAASGAPPDPDWDLGVDLPAALEAVGQQEDGPVVVVIDPGHGGIDPGAERAGVIEADVMLQLALELSEALARAGGFAPVLTREADIFVPLAERMTLARAANADVLLSLHADALDETTTRGASVYTLSAEAQDQASERMAERHDRGDLLAGVDLSGQDDTVATVLMDLARLETGPSAERLAQSIVTSLGDAGARMNSRPRREAQLAVLNAADFPSVLIEVGFLSNDTDRALIASAEGRAVIVAGLVQALQRWRADEEARAPLIRQ</sequence>
<organism evidence="6 7">
    <name type="scientific">Flavimaricola marinus</name>
    <dbReference type="NCBI Taxonomy" id="1819565"/>
    <lineage>
        <taxon>Bacteria</taxon>
        <taxon>Pseudomonadati</taxon>
        <taxon>Pseudomonadota</taxon>
        <taxon>Alphaproteobacteria</taxon>
        <taxon>Rhodobacterales</taxon>
        <taxon>Paracoccaceae</taxon>
        <taxon>Flavimaricola</taxon>
    </lineage>
</organism>
<dbReference type="EC" id="3.5.1.28" evidence="2"/>
<feature type="signal peptide" evidence="4">
    <location>
        <begin position="1"/>
        <end position="19"/>
    </location>
</feature>
<dbReference type="AlphaFoldDB" id="A0A238LG81"/>
<dbReference type="GO" id="GO:0009253">
    <property type="term" value="P:peptidoglycan catabolic process"/>
    <property type="evidence" value="ECO:0007669"/>
    <property type="project" value="InterPro"/>
</dbReference>
<evidence type="ECO:0000313" key="7">
    <source>
        <dbReference type="Proteomes" id="UP000201613"/>
    </source>
</evidence>
<dbReference type="InterPro" id="IPR021731">
    <property type="entry name" value="AMIN_dom"/>
</dbReference>
<dbReference type="Pfam" id="PF11741">
    <property type="entry name" value="AMIN"/>
    <property type="match status" value="1"/>
</dbReference>
<gene>
    <name evidence="6" type="primary">amiC_1</name>
    <name evidence="6" type="ORF">LOM8899_02045</name>
</gene>
<dbReference type="OrthoDB" id="9806267at2"/>
<feature type="chain" id="PRO_5012353479" description="N-acetylmuramoyl-L-alanine amidase" evidence="4">
    <location>
        <begin position="20"/>
        <end position="405"/>
    </location>
</feature>
<accession>A0A238LG81</accession>
<dbReference type="CDD" id="cd02696">
    <property type="entry name" value="MurNAc-LAA"/>
    <property type="match status" value="1"/>
</dbReference>
<evidence type="ECO:0000256" key="1">
    <source>
        <dbReference type="ARBA" id="ARBA00001561"/>
    </source>
</evidence>